<dbReference type="RefSeq" id="WP_053636440.1">
    <property type="nucleotide sequence ID" value="NZ_JBHMDI010000020.1"/>
</dbReference>
<keyword evidence="2" id="KW-1185">Reference proteome</keyword>
<accession>A0ABV5L9C1</accession>
<comment type="caution">
    <text evidence="1">The sequence shown here is derived from an EMBL/GenBank/DDBJ whole genome shotgun (WGS) entry which is preliminary data.</text>
</comment>
<protein>
    <submittedName>
        <fullName evidence="1">Uncharacterized protein</fullName>
    </submittedName>
</protein>
<proteinExistence type="predicted"/>
<dbReference type="Proteomes" id="UP001589753">
    <property type="component" value="Unassembled WGS sequence"/>
</dbReference>
<sequence length="59" mass="6203">MTLLARTARAVLAGARSLLERLGTAVDPLVPKRPRPARSTIRRVLAGVDADALDRAVGA</sequence>
<reference evidence="1 2" key="1">
    <citation type="submission" date="2024-09" db="EMBL/GenBank/DDBJ databases">
        <authorList>
            <person name="Sun Q."/>
            <person name="Mori K."/>
        </authorList>
    </citation>
    <scope>NUCLEOTIDE SEQUENCE [LARGE SCALE GENOMIC DNA]</scope>
    <source>
        <strain evidence="1 2">JCM 9767</strain>
    </source>
</reference>
<dbReference type="EMBL" id="JBHMDI010000020">
    <property type="protein sequence ID" value="MFB9348002.1"/>
    <property type="molecule type" value="Genomic_DNA"/>
</dbReference>
<evidence type="ECO:0000313" key="2">
    <source>
        <dbReference type="Proteomes" id="UP001589753"/>
    </source>
</evidence>
<organism evidence="1 2">
    <name type="scientific">Streptomyces heliomycini</name>
    <dbReference type="NCBI Taxonomy" id="284032"/>
    <lineage>
        <taxon>Bacteria</taxon>
        <taxon>Bacillati</taxon>
        <taxon>Actinomycetota</taxon>
        <taxon>Actinomycetes</taxon>
        <taxon>Kitasatosporales</taxon>
        <taxon>Streptomycetaceae</taxon>
        <taxon>Streptomyces</taxon>
    </lineage>
</organism>
<name>A0ABV5L9C1_9ACTN</name>
<gene>
    <name evidence="1" type="ORF">ACFFUA_11095</name>
</gene>
<evidence type="ECO:0000313" key="1">
    <source>
        <dbReference type="EMBL" id="MFB9348002.1"/>
    </source>
</evidence>